<organism evidence="1 2">
    <name type="scientific">Mycena venus</name>
    <dbReference type="NCBI Taxonomy" id="2733690"/>
    <lineage>
        <taxon>Eukaryota</taxon>
        <taxon>Fungi</taxon>
        <taxon>Dikarya</taxon>
        <taxon>Basidiomycota</taxon>
        <taxon>Agaricomycotina</taxon>
        <taxon>Agaricomycetes</taxon>
        <taxon>Agaricomycetidae</taxon>
        <taxon>Agaricales</taxon>
        <taxon>Marasmiineae</taxon>
        <taxon>Mycenaceae</taxon>
        <taxon>Mycena</taxon>
    </lineage>
</organism>
<dbReference type="EMBL" id="JACAZI010000056">
    <property type="protein sequence ID" value="KAF7325253.1"/>
    <property type="molecule type" value="Genomic_DNA"/>
</dbReference>
<dbReference type="Pfam" id="PF14388">
    <property type="entry name" value="DUF4419"/>
    <property type="match status" value="1"/>
</dbReference>
<keyword evidence="2" id="KW-1185">Reference proteome</keyword>
<dbReference type="PANTHER" id="PTHR31252:SF11">
    <property type="entry name" value="DUF4419 DOMAIN-CONTAINING PROTEIN"/>
    <property type="match status" value="1"/>
</dbReference>
<sequence length="536" mass="60230">MSPPPKASWPWRARTSIDTLKRSLQFGFSCEADVQGARDGAMTIPKIFPDFEGNGFVNTVLNAYNQHRALVIRPDDVWLTIISQFSLFVNANAELLRANFVAHEGKKQLRIYTEGSLYDVDFGAMSRQMVGLIEKNVVDPTLREWVMPGFSTTTVNDTTVAAVLMMATLKEYFAYAVFRSTCGIPRVTLEGDRSDWVNILERLRKLKEYGIETIAWYHLLHPVISAFINAFDAPESEDNVDFWQRVVRYPQRNMSGPSSYSGWINAFTVFSKKGAWLGYGLDKTIVPQVPPEDLTAEQFWATYSKLDAQFLRQAPYHPMTHERMPPAYAEVDVTFIDNGKELDCLMLAGVVGTRVSSSGDLGLSSTGKDDTIHPATGWWMCTKKKNVVSAQEEYEAEMEEWQRKWEASRASPAHVSLHHLCAFSSNTISFSTARPITSATPVTLLGDLPLILEITDDENLPPHPRVFHLITNHSRRWASFTIFCAIEGIYASGLEGKLPILEKLQLDAPRALPPSPPQLFERRDCLAPAACYFTTA</sequence>
<dbReference type="InterPro" id="IPR025533">
    <property type="entry name" value="DUF4419"/>
</dbReference>
<evidence type="ECO:0000313" key="1">
    <source>
        <dbReference type="EMBL" id="KAF7325253.1"/>
    </source>
</evidence>
<evidence type="ECO:0000313" key="2">
    <source>
        <dbReference type="Proteomes" id="UP000620124"/>
    </source>
</evidence>
<dbReference type="PANTHER" id="PTHR31252">
    <property type="entry name" value="DUF4419 DOMAIN-CONTAINING PROTEIN"/>
    <property type="match status" value="1"/>
</dbReference>
<gene>
    <name evidence="1" type="ORF">MVEN_02640300</name>
</gene>
<reference evidence="1" key="1">
    <citation type="submission" date="2020-05" db="EMBL/GenBank/DDBJ databases">
        <title>Mycena genomes resolve the evolution of fungal bioluminescence.</title>
        <authorList>
            <person name="Tsai I.J."/>
        </authorList>
    </citation>
    <scope>NUCLEOTIDE SEQUENCE</scope>
    <source>
        <strain evidence="1">CCC161011</strain>
    </source>
</reference>
<dbReference type="AlphaFoldDB" id="A0A8H6TWC6"/>
<name>A0A8H6TWC6_9AGAR</name>
<accession>A0A8H6TWC6</accession>
<dbReference type="Proteomes" id="UP000620124">
    <property type="component" value="Unassembled WGS sequence"/>
</dbReference>
<comment type="caution">
    <text evidence="1">The sequence shown here is derived from an EMBL/GenBank/DDBJ whole genome shotgun (WGS) entry which is preliminary data.</text>
</comment>
<proteinExistence type="predicted"/>
<protein>
    <submittedName>
        <fullName evidence="1">Uncharacterized protein</fullName>
    </submittedName>
</protein>
<dbReference type="OrthoDB" id="9978173at2759"/>